<feature type="domain" description="ATPase AAA-type core" evidence="4">
    <location>
        <begin position="29"/>
        <end position="133"/>
    </location>
</feature>
<feature type="region of interest" description="Disordered" evidence="3">
    <location>
        <begin position="153"/>
        <end position="174"/>
    </location>
</feature>
<dbReference type="EMBL" id="AWUE01014619">
    <property type="protein sequence ID" value="OMP02517.1"/>
    <property type="molecule type" value="Genomic_DNA"/>
</dbReference>
<evidence type="ECO:0000256" key="1">
    <source>
        <dbReference type="ARBA" id="ARBA00022741"/>
    </source>
</evidence>
<organism evidence="5 6">
    <name type="scientific">Corchorus olitorius</name>
    <dbReference type="NCBI Taxonomy" id="93759"/>
    <lineage>
        <taxon>Eukaryota</taxon>
        <taxon>Viridiplantae</taxon>
        <taxon>Streptophyta</taxon>
        <taxon>Embryophyta</taxon>
        <taxon>Tracheophyta</taxon>
        <taxon>Spermatophyta</taxon>
        <taxon>Magnoliopsida</taxon>
        <taxon>eudicotyledons</taxon>
        <taxon>Gunneridae</taxon>
        <taxon>Pentapetalae</taxon>
        <taxon>rosids</taxon>
        <taxon>malvids</taxon>
        <taxon>Malvales</taxon>
        <taxon>Malvaceae</taxon>
        <taxon>Grewioideae</taxon>
        <taxon>Apeibeae</taxon>
        <taxon>Corchorus</taxon>
    </lineage>
</organism>
<dbReference type="Proteomes" id="UP000187203">
    <property type="component" value="Unassembled WGS sequence"/>
</dbReference>
<dbReference type="OrthoDB" id="47330at2759"/>
<evidence type="ECO:0000313" key="6">
    <source>
        <dbReference type="Proteomes" id="UP000187203"/>
    </source>
</evidence>
<dbReference type="Pfam" id="PF07724">
    <property type="entry name" value="AAA_2"/>
    <property type="match status" value="1"/>
</dbReference>
<dbReference type="InterPro" id="IPR027417">
    <property type="entry name" value="P-loop_NTPase"/>
</dbReference>
<name>A0A1R3K5Y7_9ROSI</name>
<keyword evidence="1" id="KW-0547">Nucleotide-binding</keyword>
<gene>
    <name evidence="5" type="ORF">COLO4_11024</name>
</gene>
<accession>A0A1R3K5Y7</accession>
<dbReference type="SUPFAM" id="SSF52540">
    <property type="entry name" value="P-loop containing nucleoside triphosphate hydrolases"/>
    <property type="match status" value="1"/>
</dbReference>
<dbReference type="AlphaFoldDB" id="A0A1R3K5Y7"/>
<dbReference type="GO" id="GO:0005524">
    <property type="term" value="F:ATP binding"/>
    <property type="evidence" value="ECO:0007669"/>
    <property type="project" value="UniProtKB-KW"/>
</dbReference>
<dbReference type="GO" id="GO:0034605">
    <property type="term" value="P:cellular response to heat"/>
    <property type="evidence" value="ECO:0007669"/>
    <property type="project" value="TreeGrafter"/>
</dbReference>
<dbReference type="PANTHER" id="PTHR11638:SF18">
    <property type="entry name" value="HEAT SHOCK PROTEIN 104"/>
    <property type="match status" value="1"/>
</dbReference>
<keyword evidence="2" id="KW-0067">ATP-binding</keyword>
<dbReference type="InterPro" id="IPR050130">
    <property type="entry name" value="ClpA_ClpB"/>
</dbReference>
<proteinExistence type="predicted"/>
<sequence>MYLEKKNWMRNVLERNMLFFNLDEWDVHLVGALAEILYEGKDFLIVLDMSVYSSHDSVKYLMRTSYRHNNVEGQLSEVVKRRPFSIVMFRNFEKTHESVTDLLVEISNCDRIRDGLGNEVDFSNTIIIITLKLKRHHGNYTLTYQARLENPCPHKESQQVPWPDAPHPSNHTYP</sequence>
<dbReference type="STRING" id="93759.A0A1R3K5Y7"/>
<keyword evidence="6" id="KW-1185">Reference proteome</keyword>
<protein>
    <submittedName>
        <fullName evidence="5">ATPase, AAA-2</fullName>
    </submittedName>
</protein>
<evidence type="ECO:0000313" key="5">
    <source>
        <dbReference type="EMBL" id="OMP02517.1"/>
    </source>
</evidence>
<reference evidence="6" key="1">
    <citation type="submission" date="2013-09" db="EMBL/GenBank/DDBJ databases">
        <title>Corchorus olitorius genome sequencing.</title>
        <authorList>
            <person name="Alam M."/>
            <person name="Haque M.S."/>
            <person name="Islam M.S."/>
            <person name="Emdad E.M."/>
            <person name="Islam M.M."/>
            <person name="Ahmed B."/>
            <person name="Halim A."/>
            <person name="Hossen Q.M.M."/>
            <person name="Hossain M.Z."/>
            <person name="Ahmed R."/>
            <person name="Khan M.M."/>
            <person name="Islam R."/>
            <person name="Rashid M.M."/>
            <person name="Khan S.A."/>
            <person name="Rahman M.S."/>
            <person name="Alam M."/>
            <person name="Yahiya A.S."/>
            <person name="Khan M.S."/>
            <person name="Azam M.S."/>
            <person name="Haque T."/>
            <person name="Lashkar M.Z.H."/>
            <person name="Akhand A.I."/>
            <person name="Morshed G."/>
            <person name="Roy S."/>
            <person name="Uddin K.S."/>
            <person name="Rabeya T."/>
            <person name="Hossain A.S."/>
            <person name="Chowdhury A."/>
            <person name="Snigdha A.R."/>
            <person name="Mortoza M.S."/>
            <person name="Matin S.A."/>
            <person name="Hoque S.M.E."/>
            <person name="Islam M.K."/>
            <person name="Roy D.K."/>
            <person name="Haider R."/>
            <person name="Moosa M.M."/>
            <person name="Elias S.M."/>
            <person name="Hasan A.M."/>
            <person name="Jahan S."/>
            <person name="Shafiuddin M."/>
            <person name="Mahmood N."/>
            <person name="Shommy N.S."/>
        </authorList>
    </citation>
    <scope>NUCLEOTIDE SEQUENCE [LARGE SCALE GENOMIC DNA]</scope>
    <source>
        <strain evidence="6">cv. O-4</strain>
    </source>
</reference>
<comment type="caution">
    <text evidence="5">The sequence shown here is derived from an EMBL/GenBank/DDBJ whole genome shotgun (WGS) entry which is preliminary data.</text>
</comment>
<evidence type="ECO:0000259" key="4">
    <source>
        <dbReference type="Pfam" id="PF07724"/>
    </source>
</evidence>
<dbReference type="GO" id="GO:0016887">
    <property type="term" value="F:ATP hydrolysis activity"/>
    <property type="evidence" value="ECO:0007669"/>
    <property type="project" value="InterPro"/>
</dbReference>
<evidence type="ECO:0000256" key="3">
    <source>
        <dbReference type="SAM" id="MobiDB-lite"/>
    </source>
</evidence>
<evidence type="ECO:0000256" key="2">
    <source>
        <dbReference type="ARBA" id="ARBA00022840"/>
    </source>
</evidence>
<dbReference type="InterPro" id="IPR003959">
    <property type="entry name" value="ATPase_AAA_core"/>
</dbReference>
<dbReference type="PANTHER" id="PTHR11638">
    <property type="entry name" value="ATP-DEPENDENT CLP PROTEASE"/>
    <property type="match status" value="1"/>
</dbReference>
<dbReference type="Gene3D" id="3.40.50.300">
    <property type="entry name" value="P-loop containing nucleotide triphosphate hydrolases"/>
    <property type="match status" value="1"/>
</dbReference>
<dbReference type="GO" id="GO:0005737">
    <property type="term" value="C:cytoplasm"/>
    <property type="evidence" value="ECO:0007669"/>
    <property type="project" value="TreeGrafter"/>
</dbReference>